<evidence type="ECO:0000259" key="6">
    <source>
        <dbReference type="Pfam" id="PF14417"/>
    </source>
</evidence>
<keyword evidence="8" id="KW-1185">Reference proteome</keyword>
<proteinExistence type="predicted"/>
<dbReference type="InterPro" id="IPR036097">
    <property type="entry name" value="HisK_dim/P_sf"/>
</dbReference>
<evidence type="ECO:0000256" key="3">
    <source>
        <dbReference type="ARBA" id="ARBA00022777"/>
    </source>
</evidence>
<dbReference type="EMBL" id="JBBMFN010000118">
    <property type="protein sequence ID" value="MEQ2468576.1"/>
    <property type="molecule type" value="Genomic_DNA"/>
</dbReference>
<reference evidence="7 8" key="1">
    <citation type="submission" date="2024-03" db="EMBL/GenBank/DDBJ databases">
        <title>Human intestinal bacterial collection.</title>
        <authorList>
            <person name="Pauvert C."/>
            <person name="Hitch T.C.A."/>
            <person name="Clavel T."/>
        </authorList>
    </citation>
    <scope>NUCLEOTIDE SEQUENCE [LARGE SCALE GENOMIC DNA]</scope>
    <source>
        <strain evidence="7 8">CLA-SR-H024</strain>
    </source>
</reference>
<gene>
    <name evidence="7" type="ORF">WMO63_23265</name>
</gene>
<dbReference type="SUPFAM" id="SSF47384">
    <property type="entry name" value="Homodimeric domain of signal transducing histidine kinase"/>
    <property type="match status" value="1"/>
</dbReference>
<comment type="caution">
    <text evidence="7">The sequence shown here is derived from an EMBL/GenBank/DDBJ whole genome shotgun (WGS) entry which is preliminary data.</text>
</comment>
<evidence type="ECO:0000256" key="2">
    <source>
        <dbReference type="ARBA" id="ARBA00012438"/>
    </source>
</evidence>
<dbReference type="Gene3D" id="1.10.287.130">
    <property type="match status" value="1"/>
</dbReference>
<dbReference type="Pfam" id="PF14417">
    <property type="entry name" value="MEDS"/>
    <property type="match status" value="1"/>
</dbReference>
<accession>A0ABV1F770</accession>
<dbReference type="InterPro" id="IPR025847">
    <property type="entry name" value="MEDS_domain"/>
</dbReference>
<dbReference type="GO" id="GO:0016301">
    <property type="term" value="F:kinase activity"/>
    <property type="evidence" value="ECO:0007669"/>
    <property type="project" value="UniProtKB-KW"/>
</dbReference>
<keyword evidence="3 7" id="KW-0808">Transferase</keyword>
<dbReference type="Proteomes" id="UP001465426">
    <property type="component" value="Unassembled WGS sequence"/>
</dbReference>
<dbReference type="InterPro" id="IPR003661">
    <property type="entry name" value="HisK_dim/P_dom"/>
</dbReference>
<evidence type="ECO:0000256" key="1">
    <source>
        <dbReference type="ARBA" id="ARBA00000085"/>
    </source>
</evidence>
<organism evidence="7 8">
    <name type="scientific">Niallia hominis</name>
    <dbReference type="NCBI Taxonomy" id="3133173"/>
    <lineage>
        <taxon>Bacteria</taxon>
        <taxon>Bacillati</taxon>
        <taxon>Bacillota</taxon>
        <taxon>Bacilli</taxon>
        <taxon>Bacillales</taxon>
        <taxon>Bacillaceae</taxon>
        <taxon>Niallia</taxon>
    </lineage>
</organism>
<evidence type="ECO:0000313" key="8">
    <source>
        <dbReference type="Proteomes" id="UP001465426"/>
    </source>
</evidence>
<sequence>MINKSIITYFIRWCYLFRVSLKKGASIRTWGNVPLPSNEAMLENIRQYECDCDHFIMNEKVISVCTYNALITPSYIQNELLKTHTHIMTDDTYSHSPFYNQLNHKVLSERELEKLHRIEQHYQSLLEMNNQLAIENKLVKLKNDTIKQSEQKLLTIINELPIPIVIVKEKEILFYNDEAKQMLLTSNQVSLLKSFLIENENRFINRQVLDQSIILDNPNRYYLVYSIDLIYGEGMAKLHPFIDITQQKENEKLIIRSEKKTIAGELAASIAHELRNPLTAVKGFFHILKNTNEKKIYISL</sequence>
<keyword evidence="3 7" id="KW-0418">Kinase</keyword>
<dbReference type="EC" id="2.7.13.3" evidence="2"/>
<name>A0ABV1F770_9BACI</name>
<evidence type="ECO:0000256" key="4">
    <source>
        <dbReference type="ARBA" id="ARBA00023012"/>
    </source>
</evidence>
<dbReference type="Pfam" id="PF00512">
    <property type="entry name" value="HisKA"/>
    <property type="match status" value="1"/>
</dbReference>
<protein>
    <recommendedName>
        <fullName evidence="2">histidine kinase</fullName>
        <ecNumber evidence="2">2.7.13.3</ecNumber>
    </recommendedName>
</protein>
<feature type="domain" description="Signal transduction histidine kinase dimerisation/phosphoacceptor" evidence="5">
    <location>
        <begin position="264"/>
        <end position="291"/>
    </location>
</feature>
<dbReference type="CDD" id="cd00082">
    <property type="entry name" value="HisKA"/>
    <property type="match status" value="1"/>
</dbReference>
<comment type="catalytic activity">
    <reaction evidence="1">
        <text>ATP + protein L-histidine = ADP + protein N-phospho-L-histidine.</text>
        <dbReference type="EC" id="2.7.13.3"/>
    </reaction>
</comment>
<dbReference type="RefSeq" id="WP_349205502.1">
    <property type="nucleotide sequence ID" value="NZ_JBBMFN010000118.1"/>
</dbReference>
<feature type="domain" description="MEDS" evidence="6">
    <location>
        <begin position="24"/>
        <end position="85"/>
    </location>
</feature>
<keyword evidence="4" id="KW-0902">Two-component regulatory system</keyword>
<evidence type="ECO:0000259" key="5">
    <source>
        <dbReference type="Pfam" id="PF00512"/>
    </source>
</evidence>
<evidence type="ECO:0000313" key="7">
    <source>
        <dbReference type="EMBL" id="MEQ2468576.1"/>
    </source>
</evidence>